<evidence type="ECO:0000256" key="2">
    <source>
        <dbReference type="ARBA" id="ARBA00022679"/>
    </source>
</evidence>
<dbReference type="CDD" id="cd20296">
    <property type="entry name" value="cupin_PpnP-like"/>
    <property type="match status" value="1"/>
</dbReference>
<comment type="catalytic activity">
    <reaction evidence="3">
        <text>thymidine + phosphate = 2-deoxy-alpha-D-ribose 1-phosphate + thymine</text>
        <dbReference type="Rhea" id="RHEA:16037"/>
        <dbReference type="ChEBI" id="CHEBI:17748"/>
        <dbReference type="ChEBI" id="CHEBI:17821"/>
        <dbReference type="ChEBI" id="CHEBI:43474"/>
        <dbReference type="ChEBI" id="CHEBI:57259"/>
        <dbReference type="EC" id="2.4.2.2"/>
    </reaction>
</comment>
<dbReference type="SUPFAM" id="SSF51182">
    <property type="entry name" value="RmlC-like cupins"/>
    <property type="match status" value="1"/>
</dbReference>
<comment type="catalytic activity">
    <reaction evidence="3">
        <text>xanthosine + phosphate = alpha-D-ribose 1-phosphate + xanthine</text>
        <dbReference type="Rhea" id="RHEA:27638"/>
        <dbReference type="ChEBI" id="CHEBI:17712"/>
        <dbReference type="ChEBI" id="CHEBI:18107"/>
        <dbReference type="ChEBI" id="CHEBI:43474"/>
        <dbReference type="ChEBI" id="CHEBI:57720"/>
        <dbReference type="EC" id="2.4.2.1"/>
    </reaction>
</comment>
<dbReference type="Proteomes" id="UP000247555">
    <property type="component" value="Unassembled WGS sequence"/>
</dbReference>
<keyword evidence="2 3" id="KW-0808">Transferase</keyword>
<evidence type="ECO:0000313" key="5">
    <source>
        <dbReference type="Proteomes" id="UP000247555"/>
    </source>
</evidence>
<evidence type="ECO:0000256" key="1">
    <source>
        <dbReference type="ARBA" id="ARBA00022676"/>
    </source>
</evidence>
<dbReference type="GO" id="GO:0004731">
    <property type="term" value="F:purine-nucleoside phosphorylase activity"/>
    <property type="evidence" value="ECO:0007669"/>
    <property type="project" value="UniProtKB-UniRule"/>
</dbReference>
<proteinExistence type="inferred from homology"/>
<keyword evidence="5" id="KW-1185">Reference proteome</keyword>
<comment type="caution">
    <text evidence="4">The sequence shown here is derived from an EMBL/GenBank/DDBJ whole genome shotgun (WGS) entry which is preliminary data.</text>
</comment>
<organism evidence="4 5">
    <name type="scientific">Rivihabitans pingtungensis</name>
    <dbReference type="NCBI Taxonomy" id="1054498"/>
    <lineage>
        <taxon>Bacteria</taxon>
        <taxon>Pseudomonadati</taxon>
        <taxon>Pseudomonadota</taxon>
        <taxon>Betaproteobacteria</taxon>
        <taxon>Neisseriales</taxon>
        <taxon>Aquaspirillaceae</taxon>
        <taxon>Rivihabitans</taxon>
    </lineage>
</organism>
<keyword evidence="1 3" id="KW-0328">Glycosyltransferase</keyword>
<comment type="catalytic activity">
    <reaction evidence="3">
        <text>uridine + phosphate = alpha-D-ribose 1-phosphate + uracil</text>
        <dbReference type="Rhea" id="RHEA:24388"/>
        <dbReference type="ChEBI" id="CHEBI:16704"/>
        <dbReference type="ChEBI" id="CHEBI:17568"/>
        <dbReference type="ChEBI" id="CHEBI:43474"/>
        <dbReference type="ChEBI" id="CHEBI:57720"/>
        <dbReference type="EC" id="2.4.2.2"/>
    </reaction>
</comment>
<dbReference type="GO" id="GO:0005829">
    <property type="term" value="C:cytosol"/>
    <property type="evidence" value="ECO:0007669"/>
    <property type="project" value="TreeGrafter"/>
</dbReference>
<dbReference type="PANTHER" id="PTHR36540:SF1">
    <property type="entry name" value="PYRIMIDINE_PURINE NUCLEOSIDE PHOSPHORYLASE"/>
    <property type="match status" value="1"/>
</dbReference>
<dbReference type="Gene3D" id="2.60.120.10">
    <property type="entry name" value="Jelly Rolls"/>
    <property type="match status" value="1"/>
</dbReference>
<protein>
    <recommendedName>
        <fullName evidence="3">Pyrimidine/purine nucleoside phosphorylase</fullName>
        <ecNumber evidence="3">2.4.2.1</ecNumber>
        <ecNumber evidence="3">2.4.2.2</ecNumber>
    </recommendedName>
    <alternativeName>
        <fullName evidence="3">Adenosine phosphorylase</fullName>
    </alternativeName>
    <alternativeName>
        <fullName evidence="3">Cytidine phosphorylase</fullName>
    </alternativeName>
    <alternativeName>
        <fullName evidence="3">Guanosine phosphorylase</fullName>
    </alternativeName>
    <alternativeName>
        <fullName evidence="3">Inosine phosphorylase</fullName>
    </alternativeName>
    <alternativeName>
        <fullName evidence="3">Thymidine phosphorylase</fullName>
    </alternativeName>
    <alternativeName>
        <fullName evidence="3">Uridine phosphorylase</fullName>
    </alternativeName>
    <alternativeName>
        <fullName evidence="3">Xanthosine phosphorylase</fullName>
    </alternativeName>
</protein>
<comment type="function">
    <text evidence="3">Catalyzes the phosphorolysis of diverse nucleosides, yielding D-ribose 1-phosphate and the respective free bases. Can use uridine, adenosine, guanosine, cytidine, thymidine, inosine and xanthosine as substrates. Also catalyzes the reverse reactions.</text>
</comment>
<dbReference type="EC" id="2.4.2.1" evidence="3"/>
<comment type="similarity">
    <text evidence="3">Belongs to the nucleoside phosphorylase PpnP family.</text>
</comment>
<dbReference type="OrthoDB" id="9793848at2"/>
<reference evidence="4 5" key="1">
    <citation type="submission" date="2018-05" db="EMBL/GenBank/DDBJ databases">
        <title>Genomic Encyclopedia of Type Strains, Phase IV (KMG-IV): sequencing the most valuable type-strain genomes for metagenomic binning, comparative biology and taxonomic classification.</title>
        <authorList>
            <person name="Goeker M."/>
        </authorList>
    </citation>
    <scope>NUCLEOTIDE SEQUENCE [LARGE SCALE GENOMIC DNA]</scope>
    <source>
        <strain evidence="4 5">DSM 29661</strain>
    </source>
</reference>
<accession>A0A318KG39</accession>
<dbReference type="InterPro" id="IPR009664">
    <property type="entry name" value="Ppnp"/>
</dbReference>
<dbReference type="GO" id="GO:0004850">
    <property type="term" value="F:uridine phosphorylase activity"/>
    <property type="evidence" value="ECO:0007669"/>
    <property type="project" value="RHEA"/>
</dbReference>
<dbReference type="InterPro" id="IPR011051">
    <property type="entry name" value="RmlC_Cupin_sf"/>
</dbReference>
<evidence type="ECO:0000256" key="3">
    <source>
        <dbReference type="HAMAP-Rule" id="MF_01537"/>
    </source>
</evidence>
<dbReference type="GO" id="GO:0009032">
    <property type="term" value="F:thymidine phosphorylase activity"/>
    <property type="evidence" value="ECO:0007669"/>
    <property type="project" value="RHEA"/>
</dbReference>
<dbReference type="AlphaFoldDB" id="A0A318KG39"/>
<evidence type="ECO:0000313" key="4">
    <source>
        <dbReference type="EMBL" id="PXX76009.1"/>
    </source>
</evidence>
<dbReference type="EC" id="2.4.2.2" evidence="3"/>
<dbReference type="InterPro" id="IPR014710">
    <property type="entry name" value="RmlC-like_jellyroll"/>
</dbReference>
<dbReference type="PANTHER" id="PTHR36540">
    <property type="entry name" value="PYRIMIDINE/PURINE NUCLEOSIDE PHOSPHORYLASE"/>
    <property type="match status" value="1"/>
</dbReference>
<dbReference type="HAMAP" id="MF_01537">
    <property type="entry name" value="Nucleos_phosphorylase_PpnP"/>
    <property type="match status" value="1"/>
</dbReference>
<dbReference type="RefSeq" id="WP_110391746.1">
    <property type="nucleotide sequence ID" value="NZ_CALCOA010000145.1"/>
</dbReference>
<comment type="catalytic activity">
    <reaction evidence="3">
        <text>a purine D-ribonucleoside + phosphate = a purine nucleobase + alpha-D-ribose 1-phosphate</text>
        <dbReference type="Rhea" id="RHEA:19805"/>
        <dbReference type="ChEBI" id="CHEBI:26386"/>
        <dbReference type="ChEBI" id="CHEBI:43474"/>
        <dbReference type="ChEBI" id="CHEBI:57720"/>
        <dbReference type="ChEBI" id="CHEBI:142355"/>
        <dbReference type="EC" id="2.4.2.1"/>
    </reaction>
</comment>
<name>A0A318KG39_9NEIS</name>
<sequence>MEQFDNVSVIKKANVYFDGRCVSHSLILADGVRKSVGVILPGATLTFNTGAPEIMEVLAGQCSVQLKGESTAQNYGAGQSFSVPGDSAFDITVTDTLHYVCHFG</sequence>
<comment type="catalytic activity">
    <reaction evidence="3">
        <text>cytidine + phosphate = cytosine + alpha-D-ribose 1-phosphate</text>
        <dbReference type="Rhea" id="RHEA:52540"/>
        <dbReference type="ChEBI" id="CHEBI:16040"/>
        <dbReference type="ChEBI" id="CHEBI:17562"/>
        <dbReference type="ChEBI" id="CHEBI:43474"/>
        <dbReference type="ChEBI" id="CHEBI:57720"/>
        <dbReference type="EC" id="2.4.2.2"/>
    </reaction>
</comment>
<comment type="catalytic activity">
    <reaction evidence="3">
        <text>guanosine + phosphate = alpha-D-ribose 1-phosphate + guanine</text>
        <dbReference type="Rhea" id="RHEA:13233"/>
        <dbReference type="ChEBI" id="CHEBI:16235"/>
        <dbReference type="ChEBI" id="CHEBI:16750"/>
        <dbReference type="ChEBI" id="CHEBI:43474"/>
        <dbReference type="ChEBI" id="CHEBI:57720"/>
        <dbReference type="EC" id="2.4.2.1"/>
    </reaction>
</comment>
<dbReference type="GO" id="GO:0047975">
    <property type="term" value="F:guanosine phosphorylase activity"/>
    <property type="evidence" value="ECO:0007669"/>
    <property type="project" value="RHEA"/>
</dbReference>
<comment type="catalytic activity">
    <reaction evidence="3">
        <text>inosine + phosphate = alpha-D-ribose 1-phosphate + hypoxanthine</text>
        <dbReference type="Rhea" id="RHEA:27646"/>
        <dbReference type="ChEBI" id="CHEBI:17368"/>
        <dbReference type="ChEBI" id="CHEBI:17596"/>
        <dbReference type="ChEBI" id="CHEBI:43474"/>
        <dbReference type="ChEBI" id="CHEBI:57720"/>
        <dbReference type="EC" id="2.4.2.1"/>
    </reaction>
</comment>
<dbReference type="Pfam" id="PF06865">
    <property type="entry name" value="Ppnp"/>
    <property type="match status" value="1"/>
</dbReference>
<dbReference type="EMBL" id="QJKI01000023">
    <property type="protein sequence ID" value="PXX76009.1"/>
    <property type="molecule type" value="Genomic_DNA"/>
</dbReference>
<gene>
    <name evidence="3" type="primary">ppnP</name>
    <name evidence="4" type="ORF">DFR34_12342</name>
</gene>
<comment type="catalytic activity">
    <reaction evidence="3">
        <text>adenosine + phosphate = alpha-D-ribose 1-phosphate + adenine</text>
        <dbReference type="Rhea" id="RHEA:27642"/>
        <dbReference type="ChEBI" id="CHEBI:16335"/>
        <dbReference type="ChEBI" id="CHEBI:16708"/>
        <dbReference type="ChEBI" id="CHEBI:43474"/>
        <dbReference type="ChEBI" id="CHEBI:57720"/>
        <dbReference type="EC" id="2.4.2.1"/>
    </reaction>
</comment>